<feature type="region of interest" description="Disordered" evidence="6">
    <location>
        <begin position="89"/>
        <end position="166"/>
    </location>
</feature>
<dbReference type="PROSITE" id="PS51676">
    <property type="entry name" value="FF"/>
    <property type="match status" value="4"/>
</dbReference>
<dbReference type="InterPro" id="IPR001202">
    <property type="entry name" value="WW_dom"/>
</dbReference>
<evidence type="ECO:0000256" key="3">
    <source>
        <dbReference type="ARBA" id="ARBA00022737"/>
    </source>
</evidence>
<dbReference type="Pfam" id="PF25432">
    <property type="entry name" value="FF_PRPF40A"/>
    <property type="match status" value="1"/>
</dbReference>
<dbReference type="PROSITE" id="PS50020">
    <property type="entry name" value="WW_DOMAIN_2"/>
    <property type="match status" value="2"/>
</dbReference>
<dbReference type="InterPro" id="IPR039726">
    <property type="entry name" value="Prp40-like"/>
</dbReference>
<feature type="domain" description="FF" evidence="8">
    <location>
        <begin position="388"/>
        <end position="449"/>
    </location>
</feature>
<evidence type="ECO:0000256" key="6">
    <source>
        <dbReference type="SAM" id="MobiDB-lite"/>
    </source>
</evidence>
<dbReference type="FunFam" id="2.20.70.10:FF:000078">
    <property type="entry name" value="Formin binding protein (FNB3)"/>
    <property type="match status" value="1"/>
</dbReference>
<feature type="domain" description="WW" evidence="7">
    <location>
        <begin position="56"/>
        <end position="84"/>
    </location>
</feature>
<evidence type="ECO:0000313" key="10">
    <source>
        <dbReference type="Proteomes" id="UP001174691"/>
    </source>
</evidence>
<dbReference type="Pfam" id="PF01846">
    <property type="entry name" value="FF"/>
    <property type="match status" value="3"/>
</dbReference>
<evidence type="ECO:0000256" key="4">
    <source>
        <dbReference type="ARBA" id="ARBA00023187"/>
    </source>
</evidence>
<keyword evidence="3" id="KW-0677">Repeat</keyword>
<evidence type="ECO:0000313" key="9">
    <source>
        <dbReference type="EMBL" id="KAJ9145232.1"/>
    </source>
</evidence>
<dbReference type="AlphaFoldDB" id="A0AA38RGB5"/>
<comment type="subcellular location">
    <subcellularLocation>
        <location evidence="1">Nucleus</location>
    </subcellularLocation>
</comment>
<dbReference type="FunFam" id="1.10.10.440:FF:000013">
    <property type="entry name" value="pre-mRNA-processing protein 40A isoform X1"/>
    <property type="match status" value="1"/>
</dbReference>
<evidence type="ECO:0000259" key="8">
    <source>
        <dbReference type="PROSITE" id="PS51676"/>
    </source>
</evidence>
<feature type="compositionally biased region" description="Basic and acidic residues" evidence="6">
    <location>
        <begin position="623"/>
        <end position="645"/>
    </location>
</feature>
<comment type="caution">
    <text evidence="9">The sequence shown here is derived from an EMBL/GenBank/DDBJ whole genome shotgun (WGS) entry which is preliminary data.</text>
</comment>
<dbReference type="FunFam" id="1.10.10.440:FF:000032">
    <property type="entry name" value="Formin binding protein (FNB3)"/>
    <property type="match status" value="1"/>
</dbReference>
<dbReference type="GO" id="GO:0003723">
    <property type="term" value="F:RNA binding"/>
    <property type="evidence" value="ECO:0007669"/>
    <property type="project" value="TreeGrafter"/>
</dbReference>
<dbReference type="CDD" id="cd00201">
    <property type="entry name" value="WW"/>
    <property type="match status" value="2"/>
</dbReference>
<dbReference type="PANTHER" id="PTHR11864:SF0">
    <property type="entry name" value="PRP40 PRE-MRNA PROCESSING FACTOR 40 HOMOLOG A (YEAST)"/>
    <property type="match status" value="1"/>
</dbReference>
<gene>
    <name evidence="9" type="ORF">NKR19_g6116</name>
</gene>
<proteinExistence type="predicted"/>
<feature type="domain" description="FF" evidence="8">
    <location>
        <begin position="525"/>
        <end position="581"/>
    </location>
</feature>
<feature type="compositionally biased region" description="Basic and acidic residues" evidence="6">
    <location>
        <begin position="769"/>
        <end position="802"/>
    </location>
</feature>
<dbReference type="InterPro" id="IPR002713">
    <property type="entry name" value="FF_domain"/>
</dbReference>
<evidence type="ECO:0000259" key="7">
    <source>
        <dbReference type="PROSITE" id="PS50020"/>
    </source>
</evidence>
<dbReference type="Gene3D" id="2.20.70.10">
    <property type="match status" value="2"/>
</dbReference>
<dbReference type="GO" id="GO:0071004">
    <property type="term" value="C:U2-type prespliceosome"/>
    <property type="evidence" value="ECO:0007669"/>
    <property type="project" value="TreeGrafter"/>
</dbReference>
<dbReference type="FunFam" id="1.10.10.440:FF:000027">
    <property type="entry name" value="Formin binding protein (FNB3)"/>
    <property type="match status" value="1"/>
</dbReference>
<dbReference type="Pfam" id="PF00397">
    <property type="entry name" value="WW"/>
    <property type="match status" value="2"/>
</dbReference>
<dbReference type="SUPFAM" id="SSF81698">
    <property type="entry name" value="FF domain"/>
    <property type="match status" value="5"/>
</dbReference>
<evidence type="ECO:0000256" key="2">
    <source>
        <dbReference type="ARBA" id="ARBA00022664"/>
    </source>
</evidence>
<dbReference type="PANTHER" id="PTHR11864">
    <property type="entry name" value="PRE-MRNA-PROCESSING PROTEIN PRP40"/>
    <property type="match status" value="1"/>
</dbReference>
<keyword evidence="5" id="KW-0539">Nucleus</keyword>
<dbReference type="InterPro" id="IPR036020">
    <property type="entry name" value="WW_dom_sf"/>
</dbReference>
<keyword evidence="2" id="KW-0507">mRNA processing</keyword>
<dbReference type="PROSITE" id="PS01159">
    <property type="entry name" value="WW_DOMAIN_1"/>
    <property type="match status" value="2"/>
</dbReference>
<evidence type="ECO:0000256" key="5">
    <source>
        <dbReference type="ARBA" id="ARBA00023242"/>
    </source>
</evidence>
<feature type="region of interest" description="Disordered" evidence="6">
    <location>
        <begin position="584"/>
        <end position="831"/>
    </location>
</feature>
<dbReference type="InterPro" id="IPR036517">
    <property type="entry name" value="FF_domain_sf"/>
</dbReference>
<dbReference type="GO" id="GO:0045292">
    <property type="term" value="P:mRNA cis splicing, via spliceosome"/>
    <property type="evidence" value="ECO:0007669"/>
    <property type="project" value="InterPro"/>
</dbReference>
<dbReference type="GO" id="GO:0005685">
    <property type="term" value="C:U1 snRNP"/>
    <property type="evidence" value="ECO:0007669"/>
    <property type="project" value="TreeGrafter"/>
</dbReference>
<dbReference type="FunFam" id="1.10.10.440:FF:000033">
    <property type="entry name" value="Formin binding protein (FNB3)"/>
    <property type="match status" value="1"/>
</dbReference>
<protein>
    <submittedName>
        <fullName evidence="9">Pre-mrna-processing protein prp40</fullName>
    </submittedName>
</protein>
<organism evidence="9 10">
    <name type="scientific">Coniochaeta hoffmannii</name>
    <dbReference type="NCBI Taxonomy" id="91930"/>
    <lineage>
        <taxon>Eukaryota</taxon>
        <taxon>Fungi</taxon>
        <taxon>Dikarya</taxon>
        <taxon>Ascomycota</taxon>
        <taxon>Pezizomycotina</taxon>
        <taxon>Sordariomycetes</taxon>
        <taxon>Sordariomycetidae</taxon>
        <taxon>Coniochaetales</taxon>
        <taxon>Coniochaetaceae</taxon>
        <taxon>Coniochaeta</taxon>
    </lineage>
</organism>
<feature type="domain" description="FF" evidence="8">
    <location>
        <begin position="172"/>
        <end position="229"/>
    </location>
</feature>
<feature type="compositionally biased region" description="Low complexity" evidence="6">
    <location>
        <begin position="95"/>
        <end position="104"/>
    </location>
</feature>
<dbReference type="EMBL" id="JANBVN010000091">
    <property type="protein sequence ID" value="KAJ9145232.1"/>
    <property type="molecule type" value="Genomic_DNA"/>
</dbReference>
<feature type="compositionally biased region" description="Basic and acidic residues" evidence="6">
    <location>
        <begin position="119"/>
        <end position="149"/>
    </location>
</feature>
<name>A0AA38RGB5_9PEZI</name>
<dbReference type="SMART" id="SM00456">
    <property type="entry name" value="WW"/>
    <property type="match status" value="2"/>
</dbReference>
<accession>A0AA38RGB5</accession>
<feature type="compositionally biased region" description="Basic and acidic residues" evidence="6">
    <location>
        <begin position="657"/>
        <end position="762"/>
    </location>
</feature>
<feature type="compositionally biased region" description="Basic and acidic residues" evidence="6">
    <location>
        <begin position="584"/>
        <end position="612"/>
    </location>
</feature>
<evidence type="ECO:0000256" key="1">
    <source>
        <dbReference type="ARBA" id="ARBA00004123"/>
    </source>
</evidence>
<feature type="domain" description="FF" evidence="8">
    <location>
        <begin position="241"/>
        <end position="297"/>
    </location>
</feature>
<dbReference type="SUPFAM" id="SSF51045">
    <property type="entry name" value="WW domain"/>
    <property type="match status" value="2"/>
</dbReference>
<feature type="region of interest" description="Disordered" evidence="6">
    <location>
        <begin position="1"/>
        <end position="20"/>
    </location>
</feature>
<sequence>MNGMAAQFPPPSGATWTEHRTPDGRVYYYNAFTKVTQWTKPEEMMTPAERALANQPWKEYTAEGGRKYWYNTETKQSSWEMPDIYKRALAGGAGTPTTPATPNTPFQPPAGGQAGGYDRGQDRGYDRGYDRDRGHSGWDHHRDQREPMGESRMLTAGPNSQAFVPASDEPEYATPEEAEAAFIKVLKRSGVQPEWTWEQALRAIVKDPQYRAIKDPRERKAAFEKYCHDAIIQDKERAKERLAKLRTDFATMLKSHPEIKHYTRWKTARPMIEGETIFRSTNDEAERRQLFEDYVAELKKAHREEQASLRKSAMDGLIDLLPKLNLEPYTRWSEAQGIIQSTAPFQHEEKYKTLSKYDILTVFQNHVKSLERTFNDSRQQEKNRKLRKERQARDGFKTLLSELRREGKIRAGTKWSQIYPLLENDDRYKAMLGQPGSTPMDLFWDVVEDDERALRGPRNDVLDVLEDKRFEVTPKTSFEEFQSVLKDDRRTANIERYILELIFERLQEKKTIKRSDDDRHLERQQRRAVDELRSFMKRLDPPILVTDTYEKVKLRLAKSPEFEAVTSEEARRAAFDKHIRRLKEKEDEAERERRRRDRGDSYHRESRGERSHRTGGRPARSSRSPEQDPYEADRRKAIAERERNYRKSSMAESLLSSDRRSNDGHEGVRDRDRDRDRERERVRDRSRDRRDRERERPRDLDRDRRDRDRDYDRDYDRRPPRRDDENHYDRERRTREEDRERIYRRRVDRDVNELPYGDERPSSSHRRRRADDEDLDRRESRDSKRVKREQSRERTPHRDSRLKSRTPQPPPMKEKSPSVRAGSEEGEIEED</sequence>
<dbReference type="Gene3D" id="1.10.10.440">
    <property type="entry name" value="FF domain"/>
    <property type="match status" value="5"/>
</dbReference>
<reference evidence="9" key="1">
    <citation type="submission" date="2022-07" db="EMBL/GenBank/DDBJ databases">
        <title>Fungi with potential for degradation of polypropylene.</title>
        <authorList>
            <person name="Gostincar C."/>
        </authorList>
    </citation>
    <scope>NUCLEOTIDE SEQUENCE</scope>
    <source>
        <strain evidence="9">EXF-13287</strain>
    </source>
</reference>
<dbReference type="SMART" id="SM00441">
    <property type="entry name" value="FF"/>
    <property type="match status" value="5"/>
</dbReference>
<keyword evidence="4" id="KW-0508">mRNA splicing</keyword>
<feature type="domain" description="WW" evidence="7">
    <location>
        <begin position="10"/>
        <end position="43"/>
    </location>
</feature>
<dbReference type="Proteomes" id="UP001174691">
    <property type="component" value="Unassembled WGS sequence"/>
</dbReference>
<keyword evidence="10" id="KW-1185">Reference proteome</keyword>